<dbReference type="InterPro" id="IPR052327">
    <property type="entry name" value="Activin_resp_transcr_regulator"/>
</dbReference>
<dbReference type="InterPro" id="IPR036390">
    <property type="entry name" value="WH_DNA-bd_sf"/>
</dbReference>
<dbReference type="GO" id="GO:0003714">
    <property type="term" value="F:transcription corepressor activity"/>
    <property type="evidence" value="ECO:0007669"/>
    <property type="project" value="Ensembl"/>
</dbReference>
<dbReference type="PANTHER" id="PTHR47316">
    <property type="entry name" value="FORKHEAD BOX PROTEIN H1"/>
    <property type="match status" value="1"/>
</dbReference>
<feature type="region of interest" description="Disordered" evidence="8">
    <location>
        <begin position="291"/>
        <end position="338"/>
    </location>
</feature>
<sequence length="338" mass="35639">SHPIPSIPSHPTPSSPSRSTPIPPPHPHSHLIHPIPPAPVPAMPPPPPPPPRGSGSGPAAPRCRPPRFRYRRHPKPPYSYLALIALVIRAAPGRRLKLAQIIQEIRSLFPFFGGGYQGWKDSVRHNLSSNPCFAKVLKDPARPKAKGNYWTVDVSRIPAGSLRLQNTAVARGGAAAFPRDLTPFVLRGCPFPPPPASRSSAFSIASLLSDLGKQGTPPPLPSDTPISSLWGSAPIVPPTPWVPPPIGGQTAGPHVCPPAPWGQLPTSYSTAVAPNAVAPPNGPPVLALRWGVLPPHPPAPPRSPQSPEGGAQPMPPNKSIFDVWLSHPGDTVPPALHG</sequence>
<evidence type="ECO:0000313" key="11">
    <source>
        <dbReference type="Proteomes" id="UP000472266"/>
    </source>
</evidence>
<reference evidence="10" key="2">
    <citation type="submission" date="2025-08" db="UniProtKB">
        <authorList>
            <consortium name="Ensembl"/>
        </authorList>
    </citation>
    <scope>IDENTIFICATION</scope>
</reference>
<evidence type="ECO:0000259" key="9">
    <source>
        <dbReference type="PROSITE" id="PS50039"/>
    </source>
</evidence>
<protein>
    <submittedName>
        <fullName evidence="10">Forkhead box H1</fullName>
    </submittedName>
</protein>
<dbReference type="GO" id="GO:0000785">
    <property type="term" value="C:chromatin"/>
    <property type="evidence" value="ECO:0007669"/>
    <property type="project" value="Ensembl"/>
</dbReference>
<evidence type="ECO:0000256" key="7">
    <source>
        <dbReference type="PROSITE-ProRule" id="PRU00089"/>
    </source>
</evidence>
<dbReference type="PRINTS" id="PR00053">
    <property type="entry name" value="FORKHEAD"/>
</dbReference>
<feature type="region of interest" description="Disordered" evidence="8">
    <location>
        <begin position="1"/>
        <end position="71"/>
    </location>
</feature>
<feature type="compositionally biased region" description="Pro residues" evidence="8">
    <location>
        <begin position="1"/>
        <end position="14"/>
    </location>
</feature>
<organism evidence="10 11">
    <name type="scientific">Strigops habroptila</name>
    <name type="common">Kakapo</name>
    <dbReference type="NCBI Taxonomy" id="2489341"/>
    <lineage>
        <taxon>Eukaryota</taxon>
        <taxon>Metazoa</taxon>
        <taxon>Chordata</taxon>
        <taxon>Craniata</taxon>
        <taxon>Vertebrata</taxon>
        <taxon>Euteleostomi</taxon>
        <taxon>Archelosauria</taxon>
        <taxon>Archosauria</taxon>
        <taxon>Dinosauria</taxon>
        <taxon>Saurischia</taxon>
        <taxon>Theropoda</taxon>
        <taxon>Coelurosauria</taxon>
        <taxon>Aves</taxon>
        <taxon>Neognathae</taxon>
        <taxon>Neoaves</taxon>
        <taxon>Telluraves</taxon>
        <taxon>Australaves</taxon>
        <taxon>Psittaciformes</taxon>
        <taxon>Psittacidae</taxon>
        <taxon>Strigops</taxon>
    </lineage>
</organism>
<feature type="DNA-binding region" description="Fork-head" evidence="7">
    <location>
        <begin position="75"/>
        <end position="153"/>
    </location>
</feature>
<evidence type="ECO:0000256" key="2">
    <source>
        <dbReference type="ARBA" id="ARBA00023015"/>
    </source>
</evidence>
<evidence type="ECO:0000256" key="5">
    <source>
        <dbReference type="ARBA" id="ARBA00023163"/>
    </source>
</evidence>
<evidence type="ECO:0000256" key="4">
    <source>
        <dbReference type="ARBA" id="ARBA00023159"/>
    </source>
</evidence>
<keyword evidence="4" id="KW-0010">Activator</keyword>
<dbReference type="AlphaFoldDB" id="A0A672TKT2"/>
<dbReference type="PANTHER" id="PTHR47316:SF1">
    <property type="entry name" value="FORKHEAD BOX PROTEIN H1"/>
    <property type="match status" value="1"/>
</dbReference>
<dbReference type="GeneTree" id="ENSGT00940000159537"/>
<keyword evidence="3 7" id="KW-0238">DNA-binding</keyword>
<dbReference type="InterPro" id="IPR047511">
    <property type="entry name" value="FH_FOXH1"/>
</dbReference>
<dbReference type="GO" id="GO:0001228">
    <property type="term" value="F:DNA-binding transcription activator activity, RNA polymerase II-specific"/>
    <property type="evidence" value="ECO:0007669"/>
    <property type="project" value="TreeGrafter"/>
</dbReference>
<evidence type="ECO:0000313" key="10">
    <source>
        <dbReference type="Ensembl" id="ENSSHBP00005001312.1"/>
    </source>
</evidence>
<keyword evidence="11" id="KW-1185">Reference proteome</keyword>
<dbReference type="PROSITE" id="PS50039">
    <property type="entry name" value="FORK_HEAD_3"/>
    <property type="match status" value="1"/>
</dbReference>
<accession>A0A672TKT2</accession>
<dbReference type="GO" id="GO:0060766">
    <property type="term" value="P:negative regulation of androgen receptor signaling pathway"/>
    <property type="evidence" value="ECO:0007669"/>
    <property type="project" value="Ensembl"/>
</dbReference>
<dbReference type="InterPro" id="IPR030456">
    <property type="entry name" value="TF_fork_head_CS_2"/>
</dbReference>
<dbReference type="CDD" id="cd20022">
    <property type="entry name" value="FH_FOXH"/>
    <property type="match status" value="1"/>
</dbReference>
<dbReference type="GO" id="GO:0000976">
    <property type="term" value="F:transcription cis-regulatory region binding"/>
    <property type="evidence" value="ECO:0007669"/>
    <property type="project" value="TreeGrafter"/>
</dbReference>
<keyword evidence="5" id="KW-0804">Transcription</keyword>
<dbReference type="GO" id="GO:0032444">
    <property type="term" value="C:activin responsive factor complex"/>
    <property type="evidence" value="ECO:0007669"/>
    <property type="project" value="Ensembl"/>
</dbReference>
<dbReference type="GO" id="GO:0071345">
    <property type="term" value="P:cellular response to cytokine stimulus"/>
    <property type="evidence" value="ECO:0007669"/>
    <property type="project" value="Ensembl"/>
</dbReference>
<dbReference type="GO" id="GO:0007179">
    <property type="term" value="P:transforming growth factor beta receptor signaling pathway"/>
    <property type="evidence" value="ECO:0007669"/>
    <property type="project" value="TreeGrafter"/>
</dbReference>
<dbReference type="FunFam" id="1.10.10.10:FF:000278">
    <property type="entry name" value="Forkhead box protein H1"/>
    <property type="match status" value="1"/>
</dbReference>
<feature type="domain" description="Fork-head" evidence="9">
    <location>
        <begin position="75"/>
        <end position="153"/>
    </location>
</feature>
<dbReference type="SUPFAM" id="SSF46785">
    <property type="entry name" value="Winged helix' DNA-binding domain"/>
    <property type="match status" value="1"/>
</dbReference>
<dbReference type="GO" id="GO:0050681">
    <property type="term" value="F:nuclear androgen receptor binding"/>
    <property type="evidence" value="ECO:0007669"/>
    <property type="project" value="Ensembl"/>
</dbReference>
<dbReference type="Pfam" id="PF00250">
    <property type="entry name" value="Forkhead"/>
    <property type="match status" value="1"/>
</dbReference>
<dbReference type="InterPro" id="IPR001766">
    <property type="entry name" value="Fork_head_dom"/>
</dbReference>
<dbReference type="SMART" id="SM00339">
    <property type="entry name" value="FH"/>
    <property type="match status" value="1"/>
</dbReference>
<dbReference type="GO" id="GO:0070412">
    <property type="term" value="F:R-SMAD binding"/>
    <property type="evidence" value="ECO:0007669"/>
    <property type="project" value="Ensembl"/>
</dbReference>
<proteinExistence type="predicted"/>
<dbReference type="Ensembl" id="ENSSHBT00005001573.1">
    <property type="protein sequence ID" value="ENSSHBP00005001312.1"/>
    <property type="gene ID" value="ENSSHBG00005001174.1"/>
</dbReference>
<dbReference type="GO" id="GO:0043425">
    <property type="term" value="F:bHLH transcription factor binding"/>
    <property type="evidence" value="ECO:0007669"/>
    <property type="project" value="Ensembl"/>
</dbReference>
<reference evidence="10" key="3">
    <citation type="submission" date="2025-09" db="UniProtKB">
        <authorList>
            <consortium name="Ensembl"/>
        </authorList>
    </citation>
    <scope>IDENTIFICATION</scope>
</reference>
<evidence type="ECO:0000256" key="6">
    <source>
        <dbReference type="ARBA" id="ARBA00023242"/>
    </source>
</evidence>
<name>A0A672TKT2_STRHB</name>
<evidence type="ECO:0000256" key="1">
    <source>
        <dbReference type="ARBA" id="ARBA00004123"/>
    </source>
</evidence>
<feature type="compositionally biased region" description="Pro residues" evidence="8">
    <location>
        <begin position="34"/>
        <end position="52"/>
    </location>
</feature>
<dbReference type="GO" id="GO:0070410">
    <property type="term" value="F:co-SMAD binding"/>
    <property type="evidence" value="ECO:0007669"/>
    <property type="project" value="Ensembl"/>
</dbReference>
<dbReference type="Gene3D" id="1.10.10.10">
    <property type="entry name" value="Winged helix-like DNA-binding domain superfamily/Winged helix DNA-binding domain"/>
    <property type="match status" value="1"/>
</dbReference>
<dbReference type="PROSITE" id="PS00658">
    <property type="entry name" value="FORK_HEAD_2"/>
    <property type="match status" value="1"/>
</dbReference>
<dbReference type="OMA" id="QCPPSNS"/>
<feature type="compositionally biased region" description="Pro residues" evidence="8">
    <location>
        <begin position="294"/>
        <end position="304"/>
    </location>
</feature>
<dbReference type="InParanoid" id="A0A672TKT2"/>
<dbReference type="InterPro" id="IPR036388">
    <property type="entry name" value="WH-like_DNA-bd_sf"/>
</dbReference>
<dbReference type="Proteomes" id="UP000472266">
    <property type="component" value="Chromosome 1"/>
</dbReference>
<evidence type="ECO:0000256" key="8">
    <source>
        <dbReference type="SAM" id="MobiDB-lite"/>
    </source>
</evidence>
<gene>
    <name evidence="10" type="primary">FOXH1</name>
</gene>
<keyword evidence="2" id="KW-0805">Transcription regulation</keyword>
<keyword evidence="6 7" id="KW-0539">Nucleus</keyword>
<dbReference type="GO" id="GO:0019904">
    <property type="term" value="F:protein domain specific binding"/>
    <property type="evidence" value="ECO:0007669"/>
    <property type="project" value="Ensembl"/>
</dbReference>
<reference evidence="10 11" key="1">
    <citation type="submission" date="2019-11" db="EMBL/GenBank/DDBJ databases">
        <title>Strigops habroptila (kakapo) genome, bStrHab1, primary haplotype, v2.</title>
        <authorList>
            <person name="Jarvis E.D."/>
            <person name="Howard J."/>
            <person name="Rhie A."/>
            <person name="Phillippy A."/>
            <person name="Korlach J."/>
            <person name="Digby A."/>
            <person name="Iorns D."/>
            <person name="Eason D."/>
            <person name="Robertson B."/>
            <person name="Raemaekers T."/>
            <person name="Howe K."/>
            <person name="Lewin H."/>
            <person name="Damas J."/>
            <person name="Hastie A."/>
            <person name="Tracey A."/>
            <person name="Chow W."/>
            <person name="Fedrigo O."/>
        </authorList>
    </citation>
    <scope>NUCLEOTIDE SEQUENCE [LARGE SCALE GENOMIC DNA]</scope>
</reference>
<evidence type="ECO:0000256" key="3">
    <source>
        <dbReference type="ARBA" id="ARBA00023125"/>
    </source>
</evidence>
<comment type="subcellular location">
    <subcellularLocation>
        <location evidence="1 7">Nucleus</location>
    </subcellularLocation>
</comment>